<evidence type="ECO:0000313" key="4">
    <source>
        <dbReference type="EMBL" id="QAT84380.1"/>
    </source>
</evidence>
<evidence type="ECO:0000313" key="5">
    <source>
        <dbReference type="Proteomes" id="UP000288758"/>
    </source>
</evidence>
<dbReference type="Pfam" id="PF03050">
    <property type="entry name" value="DDE_Tnp_IS66"/>
    <property type="match status" value="1"/>
</dbReference>
<organism evidence="4 5">
    <name type="scientific">Corallococcus coralloides</name>
    <name type="common">Myxococcus coralloides</name>
    <dbReference type="NCBI Taxonomy" id="184914"/>
    <lineage>
        <taxon>Bacteria</taxon>
        <taxon>Pseudomonadati</taxon>
        <taxon>Myxococcota</taxon>
        <taxon>Myxococcia</taxon>
        <taxon>Myxococcales</taxon>
        <taxon>Cystobacterineae</taxon>
        <taxon>Myxococcaceae</taxon>
        <taxon>Corallococcus</taxon>
    </lineage>
</organism>
<dbReference type="InterPro" id="IPR045618">
    <property type="entry name" value="DUF6444"/>
</dbReference>
<dbReference type="PANTHER" id="PTHR33678">
    <property type="entry name" value="BLL1576 PROTEIN"/>
    <property type="match status" value="1"/>
</dbReference>
<sequence length="486" mass="53645">MKKEQASSRREACRSQTRGGHGTWPFVAEVDPKDARIAELERQVEELTRLVQELREQLRRNSGNSNRPPSSDTPGQKAERRRPSGSGRKRGGQPGHEGLTRALVAEEKVSEFKHLFPAACENCWAPLSTEGGTRERHYQSVELPPLKAHVTQWVRHGVECPRCQHETWASTAPIPSTPFGPRLSAVVGLLTGVYHLSRRSAVRLLGDVLGIDMSLGAVSAVEARVSEAVKCAVDEAWERVLLAPVKHTDGTGWLEAGAARTLWTIATSVATVFKILTDGKSQTLAPLFGSKLGVLVSDRATALNFWAMEKRQVCWAHLLRKAVSFSERDGPAGTIGRELLDYIGILFDYWGRLRSGELQRDALRELMAPVRTQVEALLERAVAEGLPHVSGSCEDILAHRAALWTFVDRDDVEPTNNHAERELRAFVLWRKRSFGTQSSRGNLFAERVMTVAHTARKQEKNVLEFLTACGTAARTGAPPPSLFAAP</sequence>
<feature type="region of interest" description="Disordered" evidence="1">
    <location>
        <begin position="55"/>
        <end position="98"/>
    </location>
</feature>
<feature type="domain" description="Transposase IS66 central" evidence="2">
    <location>
        <begin position="179"/>
        <end position="441"/>
    </location>
</feature>
<dbReference type="PANTHER" id="PTHR33678:SF2">
    <property type="match status" value="1"/>
</dbReference>
<dbReference type="NCBIfam" id="NF033517">
    <property type="entry name" value="transpos_IS66"/>
    <property type="match status" value="1"/>
</dbReference>
<feature type="compositionally biased region" description="Basic and acidic residues" evidence="1">
    <location>
        <begin position="1"/>
        <end position="13"/>
    </location>
</feature>
<proteinExistence type="predicted"/>
<dbReference type="Proteomes" id="UP000288758">
    <property type="component" value="Chromosome"/>
</dbReference>
<dbReference type="RefSeq" id="WP_205694801.1">
    <property type="nucleotide sequence ID" value="NZ_CP034669.1"/>
</dbReference>
<reference evidence="4 5" key="1">
    <citation type="submission" date="2018-12" db="EMBL/GenBank/DDBJ databases">
        <title>Complete Genome Sequence of the Corallopyronin A producing Myxobacterium Corallococcus coralloides B035.</title>
        <authorList>
            <person name="Bouhired S.M."/>
            <person name="Rupp O."/>
            <person name="Blom J."/>
            <person name="Schaeberle T.F."/>
            <person name="Kehraus S."/>
            <person name="Schiefer A."/>
            <person name="Pfarr K."/>
            <person name="Goesmann A."/>
            <person name="Hoerauf A."/>
            <person name="Koenig G.M."/>
        </authorList>
    </citation>
    <scope>NUCLEOTIDE SEQUENCE [LARGE SCALE GENOMIC DNA]</scope>
    <source>
        <strain evidence="4 5">B035</strain>
    </source>
</reference>
<feature type="compositionally biased region" description="Low complexity" evidence="1">
    <location>
        <begin position="60"/>
        <end position="70"/>
    </location>
</feature>
<dbReference type="InterPro" id="IPR004291">
    <property type="entry name" value="Transposase_IS66_central"/>
</dbReference>
<feature type="region of interest" description="Disordered" evidence="1">
    <location>
        <begin position="1"/>
        <end position="27"/>
    </location>
</feature>
<dbReference type="AlphaFoldDB" id="A0A410RR47"/>
<accession>A0A410RR47</accession>
<evidence type="ECO:0000259" key="3">
    <source>
        <dbReference type="Pfam" id="PF20042"/>
    </source>
</evidence>
<evidence type="ECO:0000259" key="2">
    <source>
        <dbReference type="Pfam" id="PF03050"/>
    </source>
</evidence>
<dbReference type="InterPro" id="IPR052344">
    <property type="entry name" value="Transposase-related"/>
</dbReference>
<gene>
    <name evidence="4" type="ORF">EJ065_2808</name>
</gene>
<protein>
    <submittedName>
        <fullName evidence="4">Uncharacterized protein</fullName>
    </submittedName>
</protein>
<feature type="domain" description="DUF6444" evidence="3">
    <location>
        <begin position="35"/>
        <end position="101"/>
    </location>
</feature>
<dbReference type="EMBL" id="CP034669">
    <property type="protein sequence ID" value="QAT84380.1"/>
    <property type="molecule type" value="Genomic_DNA"/>
</dbReference>
<dbReference type="Pfam" id="PF20042">
    <property type="entry name" value="DUF6444"/>
    <property type="match status" value="1"/>
</dbReference>
<evidence type="ECO:0000256" key="1">
    <source>
        <dbReference type="SAM" id="MobiDB-lite"/>
    </source>
</evidence>
<name>A0A410RR47_CORCK</name>